<dbReference type="InterPro" id="IPR011006">
    <property type="entry name" value="CheY-like_superfamily"/>
</dbReference>
<evidence type="ECO:0000256" key="3">
    <source>
        <dbReference type="ARBA" id="ARBA00022553"/>
    </source>
</evidence>
<keyword evidence="12" id="KW-0547">Nucleotide-binding</keyword>
<evidence type="ECO:0000256" key="7">
    <source>
        <dbReference type="SAM" id="Coils"/>
    </source>
</evidence>
<dbReference type="InterPro" id="IPR013656">
    <property type="entry name" value="PAS_4"/>
</dbReference>
<dbReference type="PANTHER" id="PTHR45339">
    <property type="entry name" value="HYBRID SIGNAL TRANSDUCTION HISTIDINE KINASE J"/>
    <property type="match status" value="1"/>
</dbReference>
<dbReference type="PROSITE" id="PS50109">
    <property type="entry name" value="HIS_KIN"/>
    <property type="match status" value="1"/>
</dbReference>
<dbReference type="SUPFAM" id="SSF52172">
    <property type="entry name" value="CheY-like"/>
    <property type="match status" value="1"/>
</dbReference>
<evidence type="ECO:0000256" key="4">
    <source>
        <dbReference type="ARBA" id="ARBA00022777"/>
    </source>
</evidence>
<dbReference type="CDD" id="cd16922">
    <property type="entry name" value="HATPase_EvgS-ArcB-TorS-like"/>
    <property type="match status" value="1"/>
</dbReference>
<feature type="coiled-coil region" evidence="7">
    <location>
        <begin position="416"/>
        <end position="443"/>
    </location>
</feature>
<dbReference type="Gene3D" id="3.30.565.10">
    <property type="entry name" value="Histidine kinase-like ATPase, C-terminal domain"/>
    <property type="match status" value="1"/>
</dbReference>
<dbReference type="Pfam" id="PF08448">
    <property type="entry name" value="PAS_4"/>
    <property type="match status" value="2"/>
</dbReference>
<proteinExistence type="predicted"/>
<evidence type="ECO:0000313" key="13">
    <source>
        <dbReference type="Proteomes" id="UP001232992"/>
    </source>
</evidence>
<dbReference type="SMART" id="SM00086">
    <property type="entry name" value="PAC"/>
    <property type="match status" value="1"/>
</dbReference>
<dbReference type="Gene3D" id="2.10.70.100">
    <property type="match status" value="1"/>
</dbReference>
<dbReference type="SMART" id="SM00387">
    <property type="entry name" value="HATPase_c"/>
    <property type="match status" value="1"/>
</dbReference>
<organism evidence="12 13">
    <name type="scientific">Roseofilum casamattae BLCC-M143</name>
    <dbReference type="NCBI Taxonomy" id="3022442"/>
    <lineage>
        <taxon>Bacteria</taxon>
        <taxon>Bacillati</taxon>
        <taxon>Cyanobacteriota</taxon>
        <taxon>Cyanophyceae</taxon>
        <taxon>Desertifilales</taxon>
        <taxon>Desertifilaceae</taxon>
        <taxon>Roseofilum</taxon>
        <taxon>Roseofilum casamattae</taxon>
    </lineage>
</organism>
<dbReference type="InterPro" id="IPR003594">
    <property type="entry name" value="HATPase_dom"/>
</dbReference>
<dbReference type="InterPro" id="IPR035965">
    <property type="entry name" value="PAS-like_dom_sf"/>
</dbReference>
<evidence type="ECO:0000256" key="1">
    <source>
        <dbReference type="ARBA" id="ARBA00000085"/>
    </source>
</evidence>
<accession>A0ABT7C161</accession>
<dbReference type="SUPFAM" id="SSF55785">
    <property type="entry name" value="PYP-like sensor domain (PAS domain)"/>
    <property type="match status" value="2"/>
</dbReference>
<keyword evidence="3" id="KW-0597">Phosphoprotein</keyword>
<protein>
    <recommendedName>
        <fullName evidence="2">histidine kinase</fullName>
        <ecNumber evidence="2">2.7.13.3</ecNumber>
    </recommendedName>
</protein>
<dbReference type="NCBIfam" id="TIGR00229">
    <property type="entry name" value="sensory_box"/>
    <property type="match status" value="1"/>
</dbReference>
<keyword evidence="5" id="KW-0902">Two-component regulatory system</keyword>
<dbReference type="PRINTS" id="PR00344">
    <property type="entry name" value="BCTRLSENSOR"/>
</dbReference>
<dbReference type="InterPro" id="IPR036890">
    <property type="entry name" value="HATPase_C_sf"/>
</dbReference>
<sequence>MNDVHVSPNVNDDRANPGNQRREFPEQLFVSIVTQPTERSPLTPILRTAGYEVREIAEADVHRLAETVLTDLVLVQANDRCSWNGIYQSLKSNPRTQHISLVVLTKHSIAVKTIKQFSQHGVTFVSSANLVDLVSTIEAQADLMRAKARLREESADLLPCPECQLWNPTKLEATDDLSFSLPLPEGQRIAHLGSWEWKPSLEIEPGLSARHIRASRETYEILGHPPQRLSYRQILKRVYPGQRRELHDRVQMAIATAIPQHLEVAFYKPDCNVRYCQLRIQPILSATTEVVGLFGIVVDVTERKILEQKIQTSEMEMRSVFAAMSDIVLTLDATGETITMIPTAPALSDGIELISETINQIIYGEQRESLLEKLQQVVREKCTLEFDCSLTFAEQTLWFSVSLSPMGDDRVIWLARDITNAKRAELERDAALAQAQAANQAKSQFLANMSHELRTPLNAILGFTQLLLRDRDVRADDRHPLQVIYHSGEHLLGLINDILDLSKVESGYIYLHPKAIDMEVFLDTLYQMLTLKAETKGIEFHMQKQANLPQWLTTDEGKLRQILINLLGNAIKFTERGQVILRVSYSLQEDATLPADGLSCTLQPGFSVSTAVLAVEVEDTGPGIAADEIHLLFKPFQQASAGLKSHEGTGLGLSISDKFVALLGGELTVESVVDRGTVFRFEIPVQIDPIYKEKDRDRYHRVRGLAPHQPELRILLVEQRREDRQWLTQLLERIGFVVRSVGSTMDALDQWQGFSPHAILMHWQRSEGESKTFIEQIRGTAEGETLPIIAMTAVVFDSEEEAIARANYDALLRKPLQDDILFATLANYLSVEYTYAEDSQPSRSSIAIESETIDPTPLGIMPLQWRQDLYQATLTLDDQRVLELLEELPANTTNLQNLFHQKLHHFDFEAILDLITPFLPSSWHSSLEWEE</sequence>
<keyword evidence="13" id="KW-1185">Reference proteome</keyword>
<comment type="caution">
    <text evidence="6">Lacks conserved residue(s) required for the propagation of feature annotation.</text>
</comment>
<evidence type="ECO:0000256" key="5">
    <source>
        <dbReference type="ARBA" id="ARBA00023012"/>
    </source>
</evidence>
<comment type="caution">
    <text evidence="12">The sequence shown here is derived from an EMBL/GenBank/DDBJ whole genome shotgun (WGS) entry which is preliminary data.</text>
</comment>
<comment type="catalytic activity">
    <reaction evidence="1">
        <text>ATP + protein L-histidine = ADP + protein N-phospho-L-histidine.</text>
        <dbReference type="EC" id="2.7.13.3"/>
    </reaction>
</comment>
<feature type="compositionally biased region" description="Basic and acidic residues" evidence="8">
    <location>
        <begin position="11"/>
        <end position="21"/>
    </location>
</feature>
<dbReference type="InterPro" id="IPR004358">
    <property type="entry name" value="Sig_transdc_His_kin-like_C"/>
</dbReference>
<dbReference type="PROSITE" id="PS50110">
    <property type="entry name" value="RESPONSE_REGULATORY"/>
    <property type="match status" value="1"/>
</dbReference>
<dbReference type="InterPro" id="IPR005467">
    <property type="entry name" value="His_kinase_dom"/>
</dbReference>
<keyword evidence="7" id="KW-0175">Coiled coil</keyword>
<evidence type="ECO:0000256" key="2">
    <source>
        <dbReference type="ARBA" id="ARBA00012438"/>
    </source>
</evidence>
<feature type="domain" description="Histidine kinase" evidence="9">
    <location>
        <begin position="448"/>
        <end position="687"/>
    </location>
</feature>
<dbReference type="InterPro" id="IPR000700">
    <property type="entry name" value="PAS-assoc_C"/>
</dbReference>
<dbReference type="PANTHER" id="PTHR45339:SF1">
    <property type="entry name" value="HYBRID SIGNAL TRANSDUCTION HISTIDINE KINASE J"/>
    <property type="match status" value="1"/>
</dbReference>
<dbReference type="InterPro" id="IPR003661">
    <property type="entry name" value="HisK_dim/P_dom"/>
</dbReference>
<dbReference type="InterPro" id="IPR001789">
    <property type="entry name" value="Sig_transdc_resp-reg_receiver"/>
</dbReference>
<feature type="domain" description="Response regulatory" evidence="10">
    <location>
        <begin position="713"/>
        <end position="829"/>
    </location>
</feature>
<dbReference type="SUPFAM" id="SSF47384">
    <property type="entry name" value="Homodimeric domain of signal transducing histidine kinase"/>
    <property type="match status" value="1"/>
</dbReference>
<dbReference type="Gene3D" id="3.40.50.2300">
    <property type="match status" value="1"/>
</dbReference>
<gene>
    <name evidence="12" type="ORF">PMH09_18530</name>
</gene>
<dbReference type="Proteomes" id="UP001232992">
    <property type="component" value="Unassembled WGS sequence"/>
</dbReference>
<dbReference type="Gene3D" id="3.30.450.20">
    <property type="entry name" value="PAS domain"/>
    <property type="match status" value="2"/>
</dbReference>
<feature type="domain" description="PAC" evidence="11">
    <location>
        <begin position="260"/>
        <end position="312"/>
    </location>
</feature>
<dbReference type="Gene3D" id="1.10.287.130">
    <property type="match status" value="1"/>
</dbReference>
<dbReference type="GO" id="GO:0005524">
    <property type="term" value="F:ATP binding"/>
    <property type="evidence" value="ECO:0007669"/>
    <property type="project" value="UniProtKB-KW"/>
</dbReference>
<dbReference type="RefSeq" id="WP_283759835.1">
    <property type="nucleotide sequence ID" value="NZ_JAQOSQ010000028.1"/>
</dbReference>
<dbReference type="EC" id="2.7.13.3" evidence="2"/>
<evidence type="ECO:0000313" key="12">
    <source>
        <dbReference type="EMBL" id="MDJ1185188.1"/>
    </source>
</evidence>
<dbReference type="InterPro" id="IPR001610">
    <property type="entry name" value="PAC"/>
</dbReference>
<dbReference type="Pfam" id="PF00072">
    <property type="entry name" value="Response_reg"/>
    <property type="match status" value="1"/>
</dbReference>
<dbReference type="PROSITE" id="PS50113">
    <property type="entry name" value="PAC"/>
    <property type="match status" value="1"/>
</dbReference>
<evidence type="ECO:0000259" key="9">
    <source>
        <dbReference type="PROSITE" id="PS50109"/>
    </source>
</evidence>
<dbReference type="SMART" id="SM00388">
    <property type="entry name" value="HisKA"/>
    <property type="match status" value="1"/>
</dbReference>
<feature type="region of interest" description="Disordered" evidence="8">
    <location>
        <begin position="1"/>
        <end position="21"/>
    </location>
</feature>
<keyword evidence="4" id="KW-0808">Transferase</keyword>
<evidence type="ECO:0000256" key="6">
    <source>
        <dbReference type="PROSITE-ProRule" id="PRU00169"/>
    </source>
</evidence>
<evidence type="ECO:0000256" key="8">
    <source>
        <dbReference type="SAM" id="MobiDB-lite"/>
    </source>
</evidence>
<keyword evidence="12" id="KW-0067">ATP-binding</keyword>
<dbReference type="CDD" id="cd00082">
    <property type="entry name" value="HisKA"/>
    <property type="match status" value="1"/>
</dbReference>
<dbReference type="Pfam" id="PF02518">
    <property type="entry name" value="HATPase_c"/>
    <property type="match status" value="1"/>
</dbReference>
<name>A0ABT7C161_9CYAN</name>
<evidence type="ECO:0000259" key="11">
    <source>
        <dbReference type="PROSITE" id="PS50113"/>
    </source>
</evidence>
<dbReference type="InterPro" id="IPR000014">
    <property type="entry name" value="PAS"/>
</dbReference>
<dbReference type="SMART" id="SM00448">
    <property type="entry name" value="REC"/>
    <property type="match status" value="1"/>
</dbReference>
<reference evidence="12 13" key="1">
    <citation type="submission" date="2023-01" db="EMBL/GenBank/DDBJ databases">
        <title>Novel diversity within Roseofilum (Cyanobacteria; Desertifilaceae) from marine benthic mats with descriptions of four novel species.</title>
        <authorList>
            <person name="Wang Y."/>
            <person name="Berthold D.E."/>
            <person name="Hu J."/>
            <person name="Lefler F.W."/>
            <person name="Laughinghouse H.D. IV."/>
        </authorList>
    </citation>
    <scope>NUCLEOTIDE SEQUENCE [LARGE SCALE GENOMIC DNA]</scope>
    <source>
        <strain evidence="12 13">BLCC-M143</strain>
    </source>
</reference>
<dbReference type="InterPro" id="IPR036097">
    <property type="entry name" value="HisK_dim/P_sf"/>
</dbReference>
<dbReference type="Pfam" id="PF00512">
    <property type="entry name" value="HisKA"/>
    <property type="match status" value="1"/>
</dbReference>
<evidence type="ECO:0000259" key="10">
    <source>
        <dbReference type="PROSITE" id="PS50110"/>
    </source>
</evidence>
<dbReference type="SUPFAM" id="SSF55874">
    <property type="entry name" value="ATPase domain of HSP90 chaperone/DNA topoisomerase II/histidine kinase"/>
    <property type="match status" value="1"/>
</dbReference>
<keyword evidence="4" id="KW-0418">Kinase</keyword>
<dbReference type="EMBL" id="JAQOSQ010000028">
    <property type="protein sequence ID" value="MDJ1185188.1"/>
    <property type="molecule type" value="Genomic_DNA"/>
</dbReference>